<evidence type="ECO:0000313" key="2">
    <source>
        <dbReference type="EMBL" id="SQI31170.1"/>
    </source>
</evidence>
<evidence type="ECO:0000256" key="1">
    <source>
        <dbReference type="SAM" id="Phobius"/>
    </source>
</evidence>
<organism evidence="2 3">
    <name type="scientific">Rhodococcus coprophilus</name>
    <dbReference type="NCBI Taxonomy" id="38310"/>
    <lineage>
        <taxon>Bacteria</taxon>
        <taxon>Bacillati</taxon>
        <taxon>Actinomycetota</taxon>
        <taxon>Actinomycetes</taxon>
        <taxon>Mycobacteriales</taxon>
        <taxon>Nocardiaceae</taxon>
        <taxon>Rhodococcus</taxon>
    </lineage>
</organism>
<feature type="transmembrane region" description="Helical" evidence="1">
    <location>
        <begin position="85"/>
        <end position="103"/>
    </location>
</feature>
<accession>A0A2X4UE59</accession>
<gene>
    <name evidence="2" type="ORF">NCTC10994_01910</name>
</gene>
<protein>
    <submittedName>
        <fullName evidence="2">Hypothetical membrane protein</fullName>
    </submittedName>
</protein>
<reference evidence="2 3" key="1">
    <citation type="submission" date="2018-06" db="EMBL/GenBank/DDBJ databases">
        <authorList>
            <consortium name="Pathogen Informatics"/>
            <person name="Doyle S."/>
        </authorList>
    </citation>
    <scope>NUCLEOTIDE SEQUENCE [LARGE SCALE GENOMIC DNA]</scope>
    <source>
        <strain evidence="2 3">NCTC10994</strain>
    </source>
</reference>
<proteinExistence type="predicted"/>
<evidence type="ECO:0000313" key="3">
    <source>
        <dbReference type="Proteomes" id="UP000249091"/>
    </source>
</evidence>
<dbReference type="KEGG" id="rcr:NCTC10994_01910"/>
<feature type="transmembrane region" description="Helical" evidence="1">
    <location>
        <begin position="123"/>
        <end position="142"/>
    </location>
</feature>
<keyword evidence="3" id="KW-1185">Reference proteome</keyword>
<dbReference type="EMBL" id="LS483468">
    <property type="protein sequence ID" value="SQI31170.1"/>
    <property type="molecule type" value="Genomic_DNA"/>
</dbReference>
<dbReference type="AlphaFoldDB" id="A0A2X4UE59"/>
<feature type="transmembrane region" description="Helical" evidence="1">
    <location>
        <begin position="57"/>
        <end position="78"/>
    </location>
</feature>
<sequence length="153" mass="15780">MRSFVDLGLFLAAVALGIGAVLPVVGGVPPTQIPLSGLRDGFASGDLSSVASPGLPLYQSLAVPLAVSAVLLLLAALFDSVVTGWVGTILGLVTAMAFWVQILSAHGEYVQENRRTALTNQNGTVLLLSGILVALLCCLVALRRPPGGRNTFD</sequence>
<keyword evidence="1" id="KW-0472">Membrane</keyword>
<keyword evidence="1" id="KW-1133">Transmembrane helix</keyword>
<dbReference type="Proteomes" id="UP000249091">
    <property type="component" value="Chromosome 1"/>
</dbReference>
<keyword evidence="1" id="KW-0812">Transmembrane</keyword>
<dbReference type="STRING" id="1219011.GCA_001895045_03003"/>
<name>A0A2X4UE59_9NOCA</name>
<dbReference type="RefSeq" id="WP_072701886.1">
    <property type="nucleotide sequence ID" value="NZ_JAFBBL010000001.1"/>
</dbReference>